<dbReference type="AlphaFoldDB" id="A0A066X367"/>
<feature type="transmembrane region" description="Helical" evidence="1">
    <location>
        <begin position="200"/>
        <end position="221"/>
    </location>
</feature>
<feature type="transmembrane region" description="Helical" evidence="1">
    <location>
        <begin position="228"/>
        <end position="247"/>
    </location>
</feature>
<sequence length="418" mass="46205">MSILPGAQVPWTSLDVTRNCSLAGDYFAWILTQENEPSFPGVAGFWRTAVGYRDVGPPSNAEIIEWHEWARSNRTGLAVDLRLNRLCLPEVCRSIGSEIDGNLAGFGLLASYGFEAIMLTFYCLFAVWRSFSRRKPADDTSEKPHTAAPDGRLGLSARISEALRCTTYDFFSSAAFLSLGIQSAVIYFQIAPAGRRRSSSLQLIVSAAAFYPLAAMLPLILASSRRGWLKGAVLIGLFLAHTAAWILCTNSAQVDYHGIRAFGLCPQNHPSQAVVEAAMFTMAAMVWMPPLFGICLSVALCFYRCNNRKMWQAKWLNKIAGWLMILYAAANFICMWGSWIVLVVFFNSTPRRAEDAWSLGQALALTPWIPVLLEFASILCLGTEAGFAGRLPLEFRVVRQEKVLHRQEGAALLDDARA</sequence>
<dbReference type="eggNOG" id="ENOG502R6TP">
    <property type="taxonomic scope" value="Eukaryota"/>
</dbReference>
<comment type="caution">
    <text evidence="2">The sequence shown here is derived from an EMBL/GenBank/DDBJ whole genome shotgun (WGS) entry which is preliminary data.</text>
</comment>
<dbReference type="OMA" id="NFICMWG"/>
<feature type="transmembrane region" description="Helical" evidence="1">
    <location>
        <begin position="277"/>
        <end position="303"/>
    </location>
</feature>
<gene>
    <name evidence="2" type="ORF">CSUB01_07273</name>
</gene>
<keyword evidence="1" id="KW-0472">Membrane</keyword>
<protein>
    <submittedName>
        <fullName evidence="2">Uncharacterized protein</fullName>
    </submittedName>
</protein>
<feature type="transmembrane region" description="Helical" evidence="1">
    <location>
        <begin position="168"/>
        <end position="188"/>
    </location>
</feature>
<evidence type="ECO:0000256" key="1">
    <source>
        <dbReference type="SAM" id="Phobius"/>
    </source>
</evidence>
<dbReference type="Proteomes" id="UP000027238">
    <property type="component" value="Unassembled WGS sequence"/>
</dbReference>
<feature type="transmembrane region" description="Helical" evidence="1">
    <location>
        <begin position="368"/>
        <end position="389"/>
    </location>
</feature>
<accession>A0A066X367</accession>
<feature type="transmembrane region" description="Helical" evidence="1">
    <location>
        <begin position="324"/>
        <end position="348"/>
    </location>
</feature>
<dbReference type="EMBL" id="JMSE01001352">
    <property type="protein sequence ID" value="KDN62114.1"/>
    <property type="molecule type" value="Genomic_DNA"/>
</dbReference>
<keyword evidence="1" id="KW-0812">Transmembrane</keyword>
<dbReference type="HOGENOM" id="CLU_644068_0_0_1"/>
<dbReference type="STRING" id="1173701.A0A066X367"/>
<dbReference type="OrthoDB" id="4582561at2759"/>
<keyword evidence="3" id="KW-1185">Reference proteome</keyword>
<name>A0A066X367_COLSU</name>
<proteinExistence type="predicted"/>
<evidence type="ECO:0000313" key="2">
    <source>
        <dbReference type="EMBL" id="KDN62114.1"/>
    </source>
</evidence>
<organism evidence="2 3">
    <name type="scientific">Colletotrichum sublineola</name>
    <name type="common">Sorghum anthracnose fungus</name>
    <dbReference type="NCBI Taxonomy" id="1173701"/>
    <lineage>
        <taxon>Eukaryota</taxon>
        <taxon>Fungi</taxon>
        <taxon>Dikarya</taxon>
        <taxon>Ascomycota</taxon>
        <taxon>Pezizomycotina</taxon>
        <taxon>Sordariomycetes</taxon>
        <taxon>Hypocreomycetidae</taxon>
        <taxon>Glomerellales</taxon>
        <taxon>Glomerellaceae</taxon>
        <taxon>Colletotrichum</taxon>
        <taxon>Colletotrichum graminicola species complex</taxon>
    </lineage>
</organism>
<keyword evidence="1" id="KW-1133">Transmembrane helix</keyword>
<feature type="transmembrane region" description="Helical" evidence="1">
    <location>
        <begin position="103"/>
        <end position="128"/>
    </location>
</feature>
<reference evidence="3" key="1">
    <citation type="journal article" date="2014" name="Genome Announc.">
        <title>Draft genome sequence of Colletotrichum sublineola, a destructive pathogen of cultivated sorghum.</title>
        <authorList>
            <person name="Baroncelli R."/>
            <person name="Sanz-Martin J.M."/>
            <person name="Rech G.E."/>
            <person name="Sukno S.A."/>
            <person name="Thon M.R."/>
        </authorList>
    </citation>
    <scope>NUCLEOTIDE SEQUENCE [LARGE SCALE GENOMIC DNA]</scope>
    <source>
        <strain evidence="3">TX430BB</strain>
    </source>
</reference>
<evidence type="ECO:0000313" key="3">
    <source>
        <dbReference type="Proteomes" id="UP000027238"/>
    </source>
</evidence>